<protein>
    <submittedName>
        <fullName evidence="3">Clan CD, family C14, metacaspase-like cysteine peptidase</fullName>
    </submittedName>
</protein>
<dbReference type="PANTHER" id="PTHR48104:SF30">
    <property type="entry name" value="METACASPASE-1"/>
    <property type="match status" value="1"/>
</dbReference>
<dbReference type="EMBL" id="MLAK01000749">
    <property type="protein sequence ID" value="OHT05719.1"/>
    <property type="molecule type" value="Genomic_DNA"/>
</dbReference>
<gene>
    <name evidence="3" type="ORF">TRFO_05883</name>
</gene>
<dbReference type="Gene3D" id="3.40.50.1460">
    <property type="match status" value="1"/>
</dbReference>
<name>A0A1J4K2V9_9EUKA</name>
<accession>A0A1J4K2V9</accession>
<evidence type="ECO:0000256" key="1">
    <source>
        <dbReference type="ARBA" id="ARBA00009005"/>
    </source>
</evidence>
<dbReference type="AlphaFoldDB" id="A0A1J4K2V9"/>
<dbReference type="VEuPathDB" id="TrichDB:TRFO_05883"/>
<keyword evidence="4" id="KW-1185">Reference proteome</keyword>
<dbReference type="InterPro" id="IPR029030">
    <property type="entry name" value="Caspase-like_dom_sf"/>
</dbReference>
<feature type="domain" description="Peptidase C14 caspase" evidence="2">
    <location>
        <begin position="68"/>
        <end position="264"/>
    </location>
</feature>
<dbReference type="GeneID" id="94827464"/>
<dbReference type="SUPFAM" id="SSF52129">
    <property type="entry name" value="Caspase-like"/>
    <property type="match status" value="1"/>
</dbReference>
<sequence>MGCAESEVDNAGVYEERAAKLGDNFTKDQFQKARACSTIDAVLSDFKKIGKYLNQRKPDSVPKNNLDKVCFLMCNTYTRADYHLGVGPLNDAYTVAQNHHNMGFQIYFLHNSTKEEFLAFLEFFLKNTKKELTVFFTGHGASVKDKNGDESDGFDEAMVFDKGFIVDDDLALMLKNADGKCRVILLTDCCHSGSIWDIQSSKKTGQKLPPNIISLSAAKDSQTAKQTTIGKKSQGIFTFYFWKFVNENPKITPKQLESKINVAIKKFNQCFVFASTSKGMENKPIFI</sequence>
<comment type="similarity">
    <text evidence="1">Belongs to the peptidase C14B family.</text>
</comment>
<comment type="caution">
    <text evidence="3">The sequence shown here is derived from an EMBL/GenBank/DDBJ whole genome shotgun (WGS) entry which is preliminary data.</text>
</comment>
<dbReference type="RefSeq" id="XP_068358855.1">
    <property type="nucleotide sequence ID" value="XM_068492760.1"/>
</dbReference>
<dbReference type="PANTHER" id="PTHR48104">
    <property type="entry name" value="METACASPASE-4"/>
    <property type="match status" value="1"/>
</dbReference>
<dbReference type="Pfam" id="PF00656">
    <property type="entry name" value="Peptidase_C14"/>
    <property type="match status" value="1"/>
</dbReference>
<dbReference type="InterPro" id="IPR011600">
    <property type="entry name" value="Pept_C14_caspase"/>
</dbReference>
<dbReference type="GO" id="GO:0005737">
    <property type="term" value="C:cytoplasm"/>
    <property type="evidence" value="ECO:0007669"/>
    <property type="project" value="TreeGrafter"/>
</dbReference>
<evidence type="ECO:0000313" key="3">
    <source>
        <dbReference type="EMBL" id="OHT05719.1"/>
    </source>
</evidence>
<dbReference type="GO" id="GO:0006508">
    <property type="term" value="P:proteolysis"/>
    <property type="evidence" value="ECO:0007669"/>
    <property type="project" value="InterPro"/>
</dbReference>
<dbReference type="Proteomes" id="UP000179807">
    <property type="component" value="Unassembled WGS sequence"/>
</dbReference>
<dbReference type="InterPro" id="IPR050452">
    <property type="entry name" value="Metacaspase"/>
</dbReference>
<dbReference type="GO" id="GO:0004197">
    <property type="term" value="F:cysteine-type endopeptidase activity"/>
    <property type="evidence" value="ECO:0007669"/>
    <property type="project" value="InterPro"/>
</dbReference>
<proteinExistence type="inferred from homology"/>
<evidence type="ECO:0000259" key="2">
    <source>
        <dbReference type="Pfam" id="PF00656"/>
    </source>
</evidence>
<reference evidence="3" key="1">
    <citation type="submission" date="2016-10" db="EMBL/GenBank/DDBJ databases">
        <authorList>
            <person name="Benchimol M."/>
            <person name="Almeida L.G."/>
            <person name="Vasconcelos A.T."/>
            <person name="Perreira-Neves A."/>
            <person name="Rosa I.A."/>
            <person name="Tasca T."/>
            <person name="Bogo M.R."/>
            <person name="de Souza W."/>
        </authorList>
    </citation>
    <scope>NUCLEOTIDE SEQUENCE [LARGE SCALE GENOMIC DNA]</scope>
    <source>
        <strain evidence="3">K</strain>
    </source>
</reference>
<dbReference type="OrthoDB" id="3223806at2759"/>
<organism evidence="3 4">
    <name type="scientific">Tritrichomonas foetus</name>
    <dbReference type="NCBI Taxonomy" id="1144522"/>
    <lineage>
        <taxon>Eukaryota</taxon>
        <taxon>Metamonada</taxon>
        <taxon>Parabasalia</taxon>
        <taxon>Tritrichomonadida</taxon>
        <taxon>Tritrichomonadidae</taxon>
        <taxon>Tritrichomonas</taxon>
    </lineage>
</organism>
<evidence type="ECO:0000313" key="4">
    <source>
        <dbReference type="Proteomes" id="UP000179807"/>
    </source>
</evidence>